<protein>
    <submittedName>
        <fullName evidence="2">Mitochondrial outer membrane import complex protein METAXIN</fullName>
    </submittedName>
</protein>
<keyword evidence="1" id="KW-1133">Transmembrane helix</keyword>
<accession>A0A2P2KFZ2</accession>
<sequence>MFCFIVFFASSFFWIRIFIFPDILVSIRRPQFCEAHS</sequence>
<proteinExistence type="predicted"/>
<dbReference type="EMBL" id="GGEC01024158">
    <property type="protein sequence ID" value="MBX04642.1"/>
    <property type="molecule type" value="Transcribed_RNA"/>
</dbReference>
<evidence type="ECO:0000313" key="2">
    <source>
        <dbReference type="EMBL" id="MBX04642.1"/>
    </source>
</evidence>
<feature type="transmembrane region" description="Helical" evidence="1">
    <location>
        <begin position="6"/>
        <end position="27"/>
    </location>
</feature>
<evidence type="ECO:0000256" key="1">
    <source>
        <dbReference type="SAM" id="Phobius"/>
    </source>
</evidence>
<dbReference type="AlphaFoldDB" id="A0A2P2KFZ2"/>
<keyword evidence="1" id="KW-0812">Transmembrane</keyword>
<keyword evidence="1" id="KW-0472">Membrane</keyword>
<name>A0A2P2KFZ2_RHIMU</name>
<reference evidence="2" key="1">
    <citation type="submission" date="2018-02" db="EMBL/GenBank/DDBJ databases">
        <title>Rhizophora mucronata_Transcriptome.</title>
        <authorList>
            <person name="Meera S.P."/>
            <person name="Sreeshan A."/>
            <person name="Augustine A."/>
        </authorList>
    </citation>
    <scope>NUCLEOTIDE SEQUENCE</scope>
    <source>
        <tissue evidence="2">Leaf</tissue>
    </source>
</reference>
<organism evidence="2">
    <name type="scientific">Rhizophora mucronata</name>
    <name type="common">Asiatic mangrove</name>
    <dbReference type="NCBI Taxonomy" id="61149"/>
    <lineage>
        <taxon>Eukaryota</taxon>
        <taxon>Viridiplantae</taxon>
        <taxon>Streptophyta</taxon>
        <taxon>Embryophyta</taxon>
        <taxon>Tracheophyta</taxon>
        <taxon>Spermatophyta</taxon>
        <taxon>Magnoliopsida</taxon>
        <taxon>eudicotyledons</taxon>
        <taxon>Gunneridae</taxon>
        <taxon>Pentapetalae</taxon>
        <taxon>rosids</taxon>
        <taxon>fabids</taxon>
        <taxon>Malpighiales</taxon>
        <taxon>Rhizophoraceae</taxon>
        <taxon>Rhizophora</taxon>
    </lineage>
</organism>